<evidence type="ECO:0000313" key="1">
    <source>
        <dbReference type="EMBL" id="MBA6156597.1"/>
    </source>
</evidence>
<evidence type="ECO:0000313" key="2">
    <source>
        <dbReference type="Proteomes" id="UP000563906"/>
    </source>
</evidence>
<dbReference type="InterPro" id="IPR054207">
    <property type="entry name" value="DUF6913"/>
</dbReference>
<dbReference type="RefSeq" id="WP_182125097.1">
    <property type="nucleotide sequence ID" value="NZ_JACGLS010000003.1"/>
</dbReference>
<keyword evidence="2" id="KW-1185">Reference proteome</keyword>
<gene>
    <name evidence="1" type="ORF">H3Z83_08740</name>
</gene>
<dbReference type="Proteomes" id="UP000563906">
    <property type="component" value="Unassembled WGS sequence"/>
</dbReference>
<dbReference type="EMBL" id="JACGLS010000003">
    <property type="protein sequence ID" value="MBA6156597.1"/>
    <property type="molecule type" value="Genomic_DNA"/>
</dbReference>
<reference evidence="1 2" key="1">
    <citation type="submission" date="2020-07" db="EMBL/GenBank/DDBJ databases">
        <title>Bacterium isolated from marine sediment.</title>
        <authorList>
            <person name="Shang D."/>
            <person name="Du Z.-J."/>
        </authorList>
    </citation>
    <scope>NUCLEOTIDE SEQUENCE [LARGE SCALE GENOMIC DNA]</scope>
    <source>
        <strain evidence="1 2">S7007</strain>
    </source>
</reference>
<dbReference type="Pfam" id="PF21857">
    <property type="entry name" value="DUF6913"/>
    <property type="match status" value="1"/>
</dbReference>
<dbReference type="AlphaFoldDB" id="A0A839APW5"/>
<proteinExistence type="predicted"/>
<protein>
    <submittedName>
        <fullName evidence="1">Uncharacterized protein</fullName>
    </submittedName>
</protein>
<sequence length="170" mass="19589">MISKLKQKSIQKAYSKLIVKKVTKKPTNNKVKRVAVLLDNETLINVVISNLTNKLPFKKEQITVYTFREYSKKQEESSEFFSDNDFGFKASLKSDNLKNFVKNDFDLLINYTKSANLFTNMVTLLSQAELKVGFAEIDDRLFDIVVSDATFNEAVLNQEIKKYLTILNKI</sequence>
<organism evidence="1 2">
    <name type="scientific">Tenacibaculum pelagium</name>
    <dbReference type="NCBI Taxonomy" id="2759527"/>
    <lineage>
        <taxon>Bacteria</taxon>
        <taxon>Pseudomonadati</taxon>
        <taxon>Bacteroidota</taxon>
        <taxon>Flavobacteriia</taxon>
        <taxon>Flavobacteriales</taxon>
        <taxon>Flavobacteriaceae</taxon>
        <taxon>Tenacibaculum</taxon>
    </lineage>
</organism>
<comment type="caution">
    <text evidence="1">The sequence shown here is derived from an EMBL/GenBank/DDBJ whole genome shotgun (WGS) entry which is preliminary data.</text>
</comment>
<name>A0A839APW5_9FLAO</name>
<accession>A0A839APW5</accession>